<dbReference type="GeneID" id="16550634"/>
<dbReference type="InterPro" id="IPR012349">
    <property type="entry name" value="Split_barrel_FMN-bd"/>
</dbReference>
<evidence type="ECO:0000313" key="5">
    <source>
        <dbReference type="EMBL" id="EHR78638.1"/>
    </source>
</evidence>
<dbReference type="PANTHER" id="PTHR43567">
    <property type="entry name" value="FLAVOREDOXIN-RELATED-RELATED"/>
    <property type="match status" value="1"/>
</dbReference>
<proteinExistence type="inferred from homology"/>
<dbReference type="Pfam" id="PF01613">
    <property type="entry name" value="Flavin_Reduct"/>
    <property type="match status" value="1"/>
</dbReference>
<comment type="cofactor">
    <cofactor evidence="1">
        <name>FMN</name>
        <dbReference type="ChEBI" id="CHEBI:58210"/>
    </cofactor>
</comment>
<dbReference type="AlphaFoldDB" id="H3ZN21"/>
<dbReference type="PANTHER" id="PTHR43567:SF1">
    <property type="entry name" value="FLAVOREDOXIN"/>
    <property type="match status" value="1"/>
</dbReference>
<dbReference type="SUPFAM" id="SSF50475">
    <property type="entry name" value="FMN-binding split barrel"/>
    <property type="match status" value="1"/>
</dbReference>
<dbReference type="SMART" id="SM00903">
    <property type="entry name" value="Flavin_Reduct"/>
    <property type="match status" value="1"/>
</dbReference>
<dbReference type="GO" id="GO:0010181">
    <property type="term" value="F:FMN binding"/>
    <property type="evidence" value="ECO:0007669"/>
    <property type="project" value="InterPro"/>
</dbReference>
<evidence type="ECO:0000256" key="3">
    <source>
        <dbReference type="ARBA" id="ARBA00038054"/>
    </source>
</evidence>
<evidence type="ECO:0000256" key="1">
    <source>
        <dbReference type="ARBA" id="ARBA00001917"/>
    </source>
</evidence>
<evidence type="ECO:0000256" key="2">
    <source>
        <dbReference type="ARBA" id="ARBA00022630"/>
    </source>
</evidence>
<name>H3ZN21_THELN</name>
<dbReference type="HOGENOM" id="CLU_059021_5_3_2"/>
<dbReference type="Proteomes" id="UP000015502">
    <property type="component" value="Chromosome"/>
</dbReference>
<dbReference type="InterPro" id="IPR052174">
    <property type="entry name" value="Flavoredoxin"/>
</dbReference>
<dbReference type="EMBL" id="CP006670">
    <property type="protein sequence ID" value="EHR78638.1"/>
    <property type="molecule type" value="Genomic_DNA"/>
</dbReference>
<accession>H3ZN21</accession>
<dbReference type="Gene3D" id="2.30.110.10">
    <property type="entry name" value="Electron Transport, Fmn-binding Protein, Chain A"/>
    <property type="match status" value="1"/>
</dbReference>
<dbReference type="PaxDb" id="523849-OCC_10125"/>
<dbReference type="KEGG" id="tlt:OCC_10125"/>
<keyword evidence="6" id="KW-1185">Reference proteome</keyword>
<evidence type="ECO:0000259" key="4">
    <source>
        <dbReference type="SMART" id="SM00903"/>
    </source>
</evidence>
<keyword evidence="2" id="KW-0285">Flavoprotein</keyword>
<gene>
    <name evidence="5" type="ORF">OCC_10125</name>
</gene>
<organism evidence="5 6">
    <name type="scientific">Thermococcus litoralis (strain ATCC 51850 / DSM 5473 / JCM 8560 / NS-C)</name>
    <dbReference type="NCBI Taxonomy" id="523849"/>
    <lineage>
        <taxon>Archaea</taxon>
        <taxon>Methanobacteriati</taxon>
        <taxon>Methanobacteriota</taxon>
        <taxon>Thermococci</taxon>
        <taxon>Thermococcales</taxon>
        <taxon>Thermococcaceae</taxon>
        <taxon>Thermococcus</taxon>
    </lineage>
</organism>
<dbReference type="InterPro" id="IPR002563">
    <property type="entry name" value="Flavin_Rdtase-like_dom"/>
</dbReference>
<dbReference type="RefSeq" id="WP_004068089.1">
    <property type="nucleotide sequence ID" value="NC_022084.1"/>
</dbReference>
<sequence>MWHLLYPMRTFLIVSGQENEINVMAVDWLTYLSTKPPIIGVSIHPAHYTHGLIKKYKEFVISVPTINMLRDVLIAGRKSGSEKLKKMSVTFIPSKKVKTPSIKEAAANIECRVVEEKSYGNYTFFAAEIVNFIQNEEAFKNNQPDVKLGFMAHLAPGTNKFVVFDEEIYEIPTREL</sequence>
<feature type="domain" description="Flavin reductase like" evidence="4">
    <location>
        <begin position="5"/>
        <end position="154"/>
    </location>
</feature>
<dbReference type="OrthoDB" id="91425at2157"/>
<comment type="similarity">
    <text evidence="3">Belongs to the flavoredoxin family.</text>
</comment>
<protein>
    <recommendedName>
        <fullName evidence="4">Flavin reductase like domain-containing protein</fullName>
    </recommendedName>
</protein>
<evidence type="ECO:0000313" key="6">
    <source>
        <dbReference type="Proteomes" id="UP000015502"/>
    </source>
</evidence>
<reference evidence="5 6" key="1">
    <citation type="journal article" date="2012" name="J. Bacteriol.">
        <title>Genome sequence of the model hyperthermophilic archaeon Thermococcus litoralis NS-C.</title>
        <authorList>
            <person name="Gardner A.F."/>
            <person name="Kumar S."/>
            <person name="Perler F.B."/>
        </authorList>
    </citation>
    <scope>NUCLEOTIDE SEQUENCE [LARGE SCALE GENOMIC DNA]</scope>
    <source>
        <strain evidence="6">ATCC 51850 / DSM 5473 / JCM 8560 / NS-C</strain>
    </source>
</reference>